<dbReference type="EMBL" id="BTCL01000013">
    <property type="protein sequence ID" value="GMK46508.1"/>
    <property type="molecule type" value="Genomic_DNA"/>
</dbReference>
<reference evidence="2 3" key="1">
    <citation type="submission" date="2023-05" db="EMBL/GenBank/DDBJ databases">
        <title>Draft genome of Paenibacillus sp. CCS26.</title>
        <authorList>
            <person name="Akita H."/>
            <person name="Shinto Y."/>
            <person name="Kimura Z."/>
        </authorList>
    </citation>
    <scope>NUCLEOTIDE SEQUENCE [LARGE SCALE GENOMIC DNA]</scope>
    <source>
        <strain evidence="2 3">CCS26</strain>
    </source>
</reference>
<name>A0ABQ6NPK2_9BACL</name>
<dbReference type="RefSeq" id="WP_317980776.1">
    <property type="nucleotide sequence ID" value="NZ_BTCL01000013.1"/>
</dbReference>
<dbReference type="InterPro" id="IPR052514">
    <property type="entry name" value="SAM-dependent_MTase"/>
</dbReference>
<dbReference type="InterPro" id="IPR006342">
    <property type="entry name" value="FkbM_mtfrase"/>
</dbReference>
<dbReference type="InterPro" id="IPR029063">
    <property type="entry name" value="SAM-dependent_MTases_sf"/>
</dbReference>
<evidence type="ECO:0000313" key="2">
    <source>
        <dbReference type="EMBL" id="GMK46508.1"/>
    </source>
</evidence>
<dbReference type="SUPFAM" id="SSF53335">
    <property type="entry name" value="S-adenosyl-L-methionine-dependent methyltransferases"/>
    <property type="match status" value="1"/>
</dbReference>
<dbReference type="NCBIfam" id="TIGR01444">
    <property type="entry name" value="fkbM_fam"/>
    <property type="match status" value="1"/>
</dbReference>
<accession>A0ABQ6NPK2</accession>
<dbReference type="Gene3D" id="3.40.50.150">
    <property type="entry name" value="Vaccinia Virus protein VP39"/>
    <property type="match status" value="1"/>
</dbReference>
<protein>
    <recommendedName>
        <fullName evidence="1">Methyltransferase FkbM domain-containing protein</fullName>
    </recommendedName>
</protein>
<dbReference type="Proteomes" id="UP001285921">
    <property type="component" value="Unassembled WGS sequence"/>
</dbReference>
<proteinExistence type="predicted"/>
<dbReference type="PANTHER" id="PTHR34203:SF15">
    <property type="entry name" value="SLL1173 PROTEIN"/>
    <property type="match status" value="1"/>
</dbReference>
<evidence type="ECO:0000259" key="1">
    <source>
        <dbReference type="Pfam" id="PF05050"/>
    </source>
</evidence>
<dbReference type="Pfam" id="PF05050">
    <property type="entry name" value="Methyltransf_21"/>
    <property type="match status" value="1"/>
</dbReference>
<evidence type="ECO:0000313" key="3">
    <source>
        <dbReference type="Proteomes" id="UP001285921"/>
    </source>
</evidence>
<feature type="domain" description="Methyltransferase FkbM" evidence="1">
    <location>
        <begin position="99"/>
        <end position="266"/>
    </location>
</feature>
<comment type="caution">
    <text evidence="2">The sequence shown here is derived from an EMBL/GenBank/DDBJ whole genome shotgun (WGS) entry which is preliminary data.</text>
</comment>
<dbReference type="PANTHER" id="PTHR34203">
    <property type="entry name" value="METHYLTRANSFERASE, FKBM FAMILY PROTEIN"/>
    <property type="match status" value="1"/>
</dbReference>
<keyword evidence="3" id="KW-1185">Reference proteome</keyword>
<organism evidence="2 3">
    <name type="scientific">Paenibacillus glycanilyticus</name>
    <dbReference type="NCBI Taxonomy" id="126569"/>
    <lineage>
        <taxon>Bacteria</taxon>
        <taxon>Bacillati</taxon>
        <taxon>Bacillota</taxon>
        <taxon>Bacilli</taxon>
        <taxon>Bacillales</taxon>
        <taxon>Paenibacillaceae</taxon>
        <taxon>Paenibacillus</taxon>
    </lineage>
</organism>
<sequence length="339" mass="38654">MDQQKLIAAIKQMENSLHREGIHIREELTAPILDAVFDENTILRKKIACGLTFDFYYRTKIARDFLLAEPDCPDHVWEPQTTKLLKIFSRQAKEVLIGGAYFGDQALIVAKELLPQGGTVHCFEPNKDQFYMLQHNAELNGLDNIRAWQLGLWKDEQARMKLVGEDSFAHAELVTEQDASANADVFHTISIDTYVKEQDIVNLDLILLDIEGLEHTVLQGAESQLNLPPDHAPNIIFEVHRNYVDWCNGLDKSDIVQYLQSFGYQIYALRDYNTNIDMTGKPVEIIPPDRVYLDGPPHGFNMIAVKNLSVLDDPQIKLCCDVSPKLLTHKKTYLHQPTE</sequence>
<gene>
    <name evidence="2" type="ORF">PghCCS26_36370</name>
</gene>